<keyword evidence="2" id="KW-1185">Reference proteome</keyword>
<evidence type="ECO:0000313" key="1">
    <source>
        <dbReference type="EMBL" id="MBB4658206.1"/>
    </source>
</evidence>
<comment type="caution">
    <text evidence="1">The sequence shown here is derived from an EMBL/GenBank/DDBJ whole genome shotgun (WGS) entry which is preliminary data.</text>
</comment>
<name>A0A840HZD6_9PROT</name>
<protein>
    <submittedName>
        <fullName evidence="1">Uncharacterized protein</fullName>
    </submittedName>
</protein>
<dbReference type="EMBL" id="JACHOB010000001">
    <property type="protein sequence ID" value="MBB4658206.1"/>
    <property type="molecule type" value="Genomic_DNA"/>
</dbReference>
<evidence type="ECO:0000313" key="2">
    <source>
        <dbReference type="Proteomes" id="UP000563524"/>
    </source>
</evidence>
<dbReference type="AlphaFoldDB" id="A0A840HZD6"/>
<sequence length="124" mass="13488">MANRICKHQVAFAYPFTLKGIRDEFPAGAYTVETEEAPVTGDAHRTHRAIGSILVRRHPGARRPEFWDIDLRSLASALDRDAALGDARRSGAQSVIALPMDHTMDAIGRAEDEGWPLPGAARAG</sequence>
<gene>
    <name evidence="1" type="ORF">GGQ59_000706</name>
</gene>
<dbReference type="RefSeq" id="WP_183815857.1">
    <property type="nucleotide sequence ID" value="NZ_JACHOB010000001.1"/>
</dbReference>
<reference evidence="1 2" key="1">
    <citation type="submission" date="2020-08" db="EMBL/GenBank/DDBJ databases">
        <title>Genomic Encyclopedia of Type Strains, Phase IV (KMG-IV): sequencing the most valuable type-strain genomes for metagenomic binning, comparative biology and taxonomic classification.</title>
        <authorList>
            <person name="Goeker M."/>
        </authorList>
    </citation>
    <scope>NUCLEOTIDE SEQUENCE [LARGE SCALE GENOMIC DNA]</scope>
    <source>
        <strain evidence="1 2">DSM 102850</strain>
    </source>
</reference>
<proteinExistence type="predicted"/>
<dbReference type="Proteomes" id="UP000563524">
    <property type="component" value="Unassembled WGS sequence"/>
</dbReference>
<organism evidence="1 2">
    <name type="scientific">Parvularcula dongshanensis</name>
    <dbReference type="NCBI Taxonomy" id="1173995"/>
    <lineage>
        <taxon>Bacteria</taxon>
        <taxon>Pseudomonadati</taxon>
        <taxon>Pseudomonadota</taxon>
        <taxon>Alphaproteobacteria</taxon>
        <taxon>Parvularculales</taxon>
        <taxon>Parvularculaceae</taxon>
        <taxon>Parvularcula</taxon>
    </lineage>
</organism>
<accession>A0A840HZD6</accession>